<evidence type="ECO:0000256" key="1">
    <source>
        <dbReference type="SAM" id="MobiDB-lite"/>
    </source>
</evidence>
<evidence type="ECO:0000313" key="3">
    <source>
        <dbReference type="Proteomes" id="UP000027195"/>
    </source>
</evidence>
<proteinExistence type="predicted"/>
<reference evidence="3" key="1">
    <citation type="journal article" date="2014" name="Proc. Natl. Acad. Sci. U.S.A.">
        <title>Extensive sampling of basidiomycete genomes demonstrates inadequacy of the white-rot/brown-rot paradigm for wood decay fungi.</title>
        <authorList>
            <person name="Riley R."/>
            <person name="Salamov A.A."/>
            <person name="Brown D.W."/>
            <person name="Nagy L.G."/>
            <person name="Floudas D."/>
            <person name="Held B.W."/>
            <person name="Levasseur A."/>
            <person name="Lombard V."/>
            <person name="Morin E."/>
            <person name="Otillar R."/>
            <person name="Lindquist E.A."/>
            <person name="Sun H."/>
            <person name="LaButti K.M."/>
            <person name="Schmutz J."/>
            <person name="Jabbour D."/>
            <person name="Luo H."/>
            <person name="Baker S.E."/>
            <person name="Pisabarro A.G."/>
            <person name="Walton J.D."/>
            <person name="Blanchette R.A."/>
            <person name="Henrissat B."/>
            <person name="Martin F."/>
            <person name="Cullen D."/>
            <person name="Hibbett D.S."/>
            <person name="Grigoriev I.V."/>
        </authorList>
    </citation>
    <scope>NUCLEOTIDE SEQUENCE [LARGE SCALE GENOMIC DNA]</scope>
    <source>
        <strain evidence="3">FD-172 SS1</strain>
    </source>
</reference>
<keyword evidence="3" id="KW-1185">Reference proteome</keyword>
<dbReference type="Proteomes" id="UP000027195">
    <property type="component" value="Unassembled WGS sequence"/>
</dbReference>
<organism evidence="2 3">
    <name type="scientific">Botryobasidium botryosum (strain FD-172 SS1)</name>
    <dbReference type="NCBI Taxonomy" id="930990"/>
    <lineage>
        <taxon>Eukaryota</taxon>
        <taxon>Fungi</taxon>
        <taxon>Dikarya</taxon>
        <taxon>Basidiomycota</taxon>
        <taxon>Agaricomycotina</taxon>
        <taxon>Agaricomycetes</taxon>
        <taxon>Cantharellales</taxon>
        <taxon>Botryobasidiaceae</taxon>
        <taxon>Botryobasidium</taxon>
    </lineage>
</organism>
<feature type="compositionally biased region" description="Basic and acidic residues" evidence="1">
    <location>
        <begin position="17"/>
        <end position="30"/>
    </location>
</feature>
<name>A0A067LS95_BOTB1</name>
<sequence>MPFVKRHIHRRLASAKDNCDKELDPPEFRSRRPIATMPVGTTATRLTLNGAVSDSHATPVYSPPPSPASIYGLNISSGEFSPSKSKGASSGQWHSQSQTTVSRTTPTSPPSPSNLAPARARLRDLAPCSLPPAMAQAPFSRLAAPFSRPMTPFSLRWFVPTSLLQICSHSRGSAVLARGFVLAAPFLPPCFHSG</sequence>
<accession>A0A067LS95</accession>
<dbReference type="InParanoid" id="A0A067LS95"/>
<feature type="compositionally biased region" description="Low complexity" evidence="1">
    <location>
        <begin position="95"/>
        <end position="106"/>
    </location>
</feature>
<protein>
    <submittedName>
        <fullName evidence="2">Uncharacterized protein</fullName>
    </submittedName>
</protein>
<feature type="region of interest" description="Disordered" evidence="1">
    <location>
        <begin position="81"/>
        <end position="117"/>
    </location>
</feature>
<feature type="region of interest" description="Disordered" evidence="1">
    <location>
        <begin position="17"/>
        <end position="41"/>
    </location>
</feature>
<gene>
    <name evidence="2" type="ORF">BOTBODRAFT_182137</name>
</gene>
<dbReference type="AlphaFoldDB" id="A0A067LS95"/>
<dbReference type="HOGENOM" id="CLU_1402211_0_0_1"/>
<dbReference type="EMBL" id="KL198176">
    <property type="protein sequence ID" value="KDQ05889.1"/>
    <property type="molecule type" value="Genomic_DNA"/>
</dbReference>
<evidence type="ECO:0000313" key="2">
    <source>
        <dbReference type="EMBL" id="KDQ05889.1"/>
    </source>
</evidence>
<feature type="compositionally biased region" description="Polar residues" evidence="1">
    <location>
        <begin position="81"/>
        <end position="94"/>
    </location>
</feature>